<dbReference type="RefSeq" id="WP_348387408.1">
    <property type="nucleotide sequence ID" value="NZ_CP134146.1"/>
</dbReference>
<sequence>MTDFIEIYENALSKEFCSNFISQFEASPHKTPGRTGSGVDTSKKLSEDIYLNEHQEFHPQLQTILQATTQCVSDYVSKYFFSLISGISLTLKHPKTGVPTLLTADNFEEVGKPQAMNLIRYLFRLAPVNAQKYQRGKGNYGYWHSEIYPQLNGNEPLHRVLLFLIYLNDVEDGGETDFYYQEKSVKPKAGSIVIAPCGFTHTHRGNVPISSDKYVLTSWVLYNPAEQIYTV</sequence>
<protein>
    <submittedName>
        <fullName evidence="7">2OG-Fe(II) oxygenase</fullName>
        <ecNumber evidence="7">1.14.11.-</ecNumber>
    </submittedName>
</protein>
<dbReference type="EC" id="1.14.11.-" evidence="7"/>
<keyword evidence="5" id="KW-0408">Iron</keyword>
<organism evidence="7 8">
    <name type="scientific">Thalassotalea nanhaiensis</name>
    <dbReference type="NCBI Taxonomy" id="3065648"/>
    <lineage>
        <taxon>Bacteria</taxon>
        <taxon>Pseudomonadati</taxon>
        <taxon>Pseudomonadota</taxon>
        <taxon>Gammaproteobacteria</taxon>
        <taxon>Alteromonadales</taxon>
        <taxon>Colwelliaceae</taxon>
        <taxon>Thalassotalea</taxon>
    </lineage>
</organism>
<keyword evidence="3" id="KW-0223">Dioxygenase</keyword>
<dbReference type="PANTHER" id="PTHR10869:SF246">
    <property type="entry name" value="TRANSMEMBRANE PROLYL 4-HYDROXYLASE"/>
    <property type="match status" value="1"/>
</dbReference>
<dbReference type="Pfam" id="PF13640">
    <property type="entry name" value="2OG-FeII_Oxy_3"/>
    <property type="match status" value="1"/>
</dbReference>
<accession>A0ABY9THG6</accession>
<evidence type="ECO:0000313" key="7">
    <source>
        <dbReference type="EMBL" id="WNC68251.1"/>
    </source>
</evidence>
<evidence type="ECO:0000256" key="5">
    <source>
        <dbReference type="ARBA" id="ARBA00023004"/>
    </source>
</evidence>
<dbReference type="InterPro" id="IPR044862">
    <property type="entry name" value="Pro_4_hyd_alph_FE2OG_OXY"/>
</dbReference>
<proteinExistence type="predicted"/>
<name>A0ABY9THG6_9GAMM</name>
<dbReference type="SMART" id="SM00702">
    <property type="entry name" value="P4Hc"/>
    <property type="match status" value="1"/>
</dbReference>
<gene>
    <name evidence="7" type="ORF">RI845_17200</name>
</gene>
<evidence type="ECO:0000313" key="8">
    <source>
        <dbReference type="Proteomes" id="UP001248581"/>
    </source>
</evidence>
<comment type="cofactor">
    <cofactor evidence="1">
        <name>L-ascorbate</name>
        <dbReference type="ChEBI" id="CHEBI:38290"/>
    </cofactor>
</comment>
<evidence type="ECO:0000256" key="3">
    <source>
        <dbReference type="ARBA" id="ARBA00022964"/>
    </source>
</evidence>
<keyword evidence="2" id="KW-0479">Metal-binding</keyword>
<dbReference type="InterPro" id="IPR006620">
    <property type="entry name" value="Pro_4_hyd_alph"/>
</dbReference>
<dbReference type="InterPro" id="IPR045054">
    <property type="entry name" value="P4HA-like"/>
</dbReference>
<dbReference type="Proteomes" id="UP001248581">
    <property type="component" value="Chromosome"/>
</dbReference>
<dbReference type="GO" id="GO:0016491">
    <property type="term" value="F:oxidoreductase activity"/>
    <property type="evidence" value="ECO:0007669"/>
    <property type="project" value="UniProtKB-KW"/>
</dbReference>
<evidence type="ECO:0000256" key="4">
    <source>
        <dbReference type="ARBA" id="ARBA00023002"/>
    </source>
</evidence>
<keyword evidence="8" id="KW-1185">Reference proteome</keyword>
<reference evidence="8" key="1">
    <citation type="submission" date="2023-09" db="EMBL/GenBank/DDBJ databases">
        <authorList>
            <person name="Li S."/>
            <person name="Li X."/>
            <person name="Zhang C."/>
            <person name="Zhao Z."/>
        </authorList>
    </citation>
    <scope>NUCLEOTIDE SEQUENCE [LARGE SCALE GENOMIC DNA]</scope>
    <source>
        <strain evidence="8">SQ345</strain>
    </source>
</reference>
<evidence type="ECO:0000256" key="2">
    <source>
        <dbReference type="ARBA" id="ARBA00022723"/>
    </source>
</evidence>
<keyword evidence="4 7" id="KW-0560">Oxidoreductase</keyword>
<dbReference type="PANTHER" id="PTHR10869">
    <property type="entry name" value="PROLYL 4-HYDROXYLASE ALPHA SUBUNIT"/>
    <property type="match status" value="1"/>
</dbReference>
<dbReference type="Gene3D" id="2.60.120.620">
    <property type="entry name" value="q2cbj1_9rhob like domain"/>
    <property type="match status" value="1"/>
</dbReference>
<evidence type="ECO:0000256" key="1">
    <source>
        <dbReference type="ARBA" id="ARBA00001961"/>
    </source>
</evidence>
<evidence type="ECO:0000259" key="6">
    <source>
        <dbReference type="SMART" id="SM00702"/>
    </source>
</evidence>
<feature type="domain" description="Prolyl 4-hydroxylase alpha subunit" evidence="6">
    <location>
        <begin position="3"/>
        <end position="221"/>
    </location>
</feature>
<dbReference type="EMBL" id="CP134146">
    <property type="protein sequence ID" value="WNC68251.1"/>
    <property type="molecule type" value="Genomic_DNA"/>
</dbReference>